<evidence type="ECO:0000259" key="4">
    <source>
        <dbReference type="Pfam" id="PF14648"/>
    </source>
</evidence>
<evidence type="ECO:0000313" key="6">
    <source>
        <dbReference type="Proteomes" id="UP000037460"/>
    </source>
</evidence>
<dbReference type="OrthoDB" id="275996at2759"/>
<dbReference type="InterPro" id="IPR028097">
    <property type="entry name" value="FAM91_C_dom"/>
</dbReference>
<dbReference type="EMBL" id="JWZX01002948">
    <property type="protein sequence ID" value="KOO25639.1"/>
    <property type="molecule type" value="Genomic_DNA"/>
</dbReference>
<dbReference type="Pfam" id="PF14648">
    <property type="entry name" value="FAM91_C"/>
    <property type="match status" value="2"/>
</dbReference>
<evidence type="ECO:0000256" key="2">
    <source>
        <dbReference type="SAM" id="MobiDB-lite"/>
    </source>
</evidence>
<feature type="region of interest" description="Disordered" evidence="2">
    <location>
        <begin position="810"/>
        <end position="886"/>
    </location>
</feature>
<dbReference type="PANTHER" id="PTHR28441:SF2">
    <property type="entry name" value="PROTEIN FAM91A1"/>
    <property type="match status" value="1"/>
</dbReference>
<feature type="domain" description="FAM91 C-terminal" evidence="4">
    <location>
        <begin position="920"/>
        <end position="1023"/>
    </location>
</feature>
<dbReference type="InterPro" id="IPR028091">
    <property type="entry name" value="FAM91_N_dom"/>
</dbReference>
<feature type="domain" description="FAM91 N-terminal" evidence="3">
    <location>
        <begin position="295"/>
        <end position="387"/>
    </location>
</feature>
<organism evidence="5 6">
    <name type="scientific">Chrysochromulina tobinii</name>
    <dbReference type="NCBI Taxonomy" id="1460289"/>
    <lineage>
        <taxon>Eukaryota</taxon>
        <taxon>Haptista</taxon>
        <taxon>Haptophyta</taxon>
        <taxon>Prymnesiophyceae</taxon>
        <taxon>Prymnesiales</taxon>
        <taxon>Chrysochromulinaceae</taxon>
        <taxon>Chrysochromulina</taxon>
    </lineage>
</organism>
<feature type="region of interest" description="Disordered" evidence="2">
    <location>
        <begin position="489"/>
        <end position="532"/>
    </location>
</feature>
<feature type="compositionally biased region" description="Acidic residues" evidence="2">
    <location>
        <begin position="267"/>
        <end position="280"/>
    </location>
</feature>
<feature type="compositionally biased region" description="Low complexity" evidence="2">
    <location>
        <begin position="446"/>
        <end position="455"/>
    </location>
</feature>
<dbReference type="InterPro" id="IPR039199">
    <property type="entry name" value="FAM91"/>
</dbReference>
<feature type="region of interest" description="Disordered" evidence="2">
    <location>
        <begin position="248"/>
        <end position="290"/>
    </location>
</feature>
<comment type="caution">
    <text evidence="5">The sequence shown here is derived from an EMBL/GenBank/DDBJ whole genome shotgun (WGS) entry which is preliminary data.</text>
</comment>
<feature type="compositionally biased region" description="Low complexity" evidence="2">
    <location>
        <begin position="498"/>
        <end position="519"/>
    </location>
</feature>
<evidence type="ECO:0000256" key="1">
    <source>
        <dbReference type="ARBA" id="ARBA00010319"/>
    </source>
</evidence>
<sequence>MALPRALAECLEAAADADPPDWRWGLLPEAVRASISEGEWQRAARAHSLGVQGPWSTALGGDEASYLEELLRKSREKCMLYPYHLADALGRNPRLPTITPFDYYQEMLIETMRAEKSFDTIPNFTAADCGRLVGVGRNEFLHALNQCRSKGWLWKRRRAIIASSLPAAAALPTMPVLHWWQVHLTKAAHKLLAQRAAARAQGAARQESLRSSIGERISQALKEAREAAAAHHGASGAAAAVNGAVLGTATGGPVPPPTTALHAASNDGDELGADGADEEGAAVGGSKDVAGPHGLSAEQLSVLGAIEVAGGALPAGELPRDALPALYSLGLVRYDVPVAACDRIAVPPLKGFVMNRVGHDYLEKMLYEVFVSNDEAMTVGEVASMLGHSLHASAHHDAIPPSPQVASLLGQPLPRILRAVSIACLLGFAVKLTAPPLSSPPPPRPTAATTASTPAGSENGAEPKPLAEPAWHASWHHLAEGGGACKSRAHIAEGGGATPDPAAAGDGAAAGAPRTAPEAPADEGTRTASEAAPPLQRIGLLVDSKLAACLMMSNLADGLKQHAVTLYEVGKIPNEALDAFLAATEKVERPQIHEADLLEYFDQAIALRHALLFLRSDPACAINGSLRPLDIVRTESLATLDGATRARVLQRQYALLVSMAPMEPLCEHVYTAGLPVMHFGPTFSLLTSPWLQLALYTTLGCGPPSILLPRGARLRRVPEGLRPYSHLLLTPWGGEPAVTSTSHLLSVAAELLTRAPLLVQAYVADASAGTARLPMPVAADAAETPKAATNLGQNLGHNLGRIADAAETPRLESPPAATPSPAMPTGEGSTRTDTEAEGAHEDAHEGAHDGAHEGAHDGAHEGAHDGAHEGAHEDASRAGGGEGPHAAARRVMHALGLESSIGMLQLVRVQAAADAGGPPSTAWVPLMLHFGLPLCDVPTCEAVCEQVRQRQLFSASQLQAHTDAVRALLRRVRAFVHEYTGIEAEAAGRGMETATAEESDVTLADSAESVTYPCVPLFFDGRCMQVLAEAAR</sequence>
<name>A0A0M0JGC9_9EUKA</name>
<gene>
    <name evidence="5" type="ORF">Ctob_003631</name>
</gene>
<feature type="domain" description="FAM91 C-terminal" evidence="4">
    <location>
        <begin position="536"/>
        <end position="783"/>
    </location>
</feature>
<dbReference type="Proteomes" id="UP000037460">
    <property type="component" value="Unassembled WGS sequence"/>
</dbReference>
<dbReference type="AlphaFoldDB" id="A0A0M0JGC9"/>
<feature type="domain" description="FAM91 N-terminal" evidence="3">
    <location>
        <begin position="23"/>
        <end position="192"/>
    </location>
</feature>
<proteinExistence type="inferred from homology"/>
<accession>A0A0M0JGC9</accession>
<evidence type="ECO:0000313" key="5">
    <source>
        <dbReference type="EMBL" id="KOO25639.1"/>
    </source>
</evidence>
<evidence type="ECO:0000259" key="3">
    <source>
        <dbReference type="Pfam" id="PF14647"/>
    </source>
</evidence>
<dbReference type="Pfam" id="PF14647">
    <property type="entry name" value="FAM91_N"/>
    <property type="match status" value="2"/>
</dbReference>
<comment type="similarity">
    <text evidence="1">Belongs to the FAM91 family.</text>
</comment>
<feature type="region of interest" description="Disordered" evidence="2">
    <location>
        <begin position="435"/>
        <end position="466"/>
    </location>
</feature>
<protein>
    <submittedName>
        <fullName evidence="5">Protein fam91a1-like protein</fullName>
    </submittedName>
</protein>
<feature type="compositionally biased region" description="Basic and acidic residues" evidence="2">
    <location>
        <begin position="830"/>
        <end position="876"/>
    </location>
</feature>
<reference evidence="6" key="1">
    <citation type="journal article" date="2015" name="PLoS Genet.">
        <title>Genome Sequence and Transcriptome Analyses of Chrysochromulina tobin: Metabolic Tools for Enhanced Algal Fitness in the Prominent Order Prymnesiales (Haptophyceae).</title>
        <authorList>
            <person name="Hovde B.T."/>
            <person name="Deodato C.R."/>
            <person name="Hunsperger H.M."/>
            <person name="Ryken S.A."/>
            <person name="Yost W."/>
            <person name="Jha R.K."/>
            <person name="Patterson J."/>
            <person name="Monnat R.J. Jr."/>
            <person name="Barlow S.B."/>
            <person name="Starkenburg S.R."/>
            <person name="Cattolico R.A."/>
        </authorList>
    </citation>
    <scope>NUCLEOTIDE SEQUENCE</scope>
    <source>
        <strain evidence="6">CCMP291</strain>
    </source>
</reference>
<dbReference type="PANTHER" id="PTHR28441">
    <property type="entry name" value="PROTEIN FAM91A1"/>
    <property type="match status" value="1"/>
</dbReference>
<keyword evidence="6" id="KW-1185">Reference proteome</keyword>